<keyword evidence="15" id="KW-1185">Reference proteome</keyword>
<feature type="domain" description="Alanyl-transfer RNA synthetases family profile" evidence="13">
    <location>
        <begin position="16"/>
        <end position="724"/>
    </location>
</feature>
<evidence type="ECO:0000313" key="14">
    <source>
        <dbReference type="EMBL" id="QOW21302.1"/>
    </source>
</evidence>
<keyword evidence="2 11" id="KW-0820">tRNA-binding</keyword>
<comment type="subcellular location">
    <subcellularLocation>
        <location evidence="11">Cytoplasm</location>
    </subcellularLocation>
</comment>
<dbReference type="HAMAP" id="MF_00036_B">
    <property type="entry name" value="Ala_tRNA_synth_B"/>
    <property type="match status" value="1"/>
</dbReference>
<dbReference type="InterPro" id="IPR002318">
    <property type="entry name" value="Ala-tRNA-lgiase_IIc"/>
</dbReference>
<evidence type="ECO:0000256" key="2">
    <source>
        <dbReference type="ARBA" id="ARBA00022555"/>
    </source>
</evidence>
<dbReference type="Gene3D" id="3.30.930.10">
    <property type="entry name" value="Bira Bifunctional Protein, Domain 2"/>
    <property type="match status" value="1"/>
</dbReference>
<evidence type="ECO:0000259" key="13">
    <source>
        <dbReference type="PROSITE" id="PS50860"/>
    </source>
</evidence>
<dbReference type="Pfam" id="PF01411">
    <property type="entry name" value="tRNA-synt_2c"/>
    <property type="match status" value="1"/>
</dbReference>
<evidence type="ECO:0000256" key="8">
    <source>
        <dbReference type="ARBA" id="ARBA00022884"/>
    </source>
</evidence>
<dbReference type="InterPro" id="IPR018165">
    <property type="entry name" value="Ala-tRNA-synth_IIc_core"/>
</dbReference>
<dbReference type="Gene3D" id="3.30.980.10">
    <property type="entry name" value="Threonyl-trna Synthetase, Chain A, domain 2"/>
    <property type="match status" value="1"/>
</dbReference>
<evidence type="ECO:0000256" key="4">
    <source>
        <dbReference type="ARBA" id="ARBA00022723"/>
    </source>
</evidence>
<keyword evidence="8 11" id="KW-0694">RNA-binding</keyword>
<evidence type="ECO:0000256" key="11">
    <source>
        <dbReference type="HAMAP-Rule" id="MF_00036"/>
    </source>
</evidence>
<dbReference type="InterPro" id="IPR018162">
    <property type="entry name" value="Ala-tRNA-ligase_IIc_anticod-bd"/>
</dbReference>
<dbReference type="SUPFAM" id="SSF50447">
    <property type="entry name" value="Translation proteins"/>
    <property type="match status" value="1"/>
</dbReference>
<evidence type="ECO:0000256" key="9">
    <source>
        <dbReference type="ARBA" id="ARBA00022917"/>
    </source>
</evidence>
<dbReference type="GO" id="GO:0004813">
    <property type="term" value="F:alanine-tRNA ligase activity"/>
    <property type="evidence" value="ECO:0007669"/>
    <property type="project" value="UniProtKB-EC"/>
</dbReference>
<dbReference type="CDD" id="cd00673">
    <property type="entry name" value="AlaRS_core"/>
    <property type="match status" value="1"/>
</dbReference>
<evidence type="ECO:0000256" key="10">
    <source>
        <dbReference type="ARBA" id="ARBA00023146"/>
    </source>
</evidence>
<dbReference type="InterPro" id="IPR018163">
    <property type="entry name" value="Thr/Ala-tRNA-synth_IIc_edit"/>
</dbReference>
<dbReference type="PANTHER" id="PTHR11777:SF9">
    <property type="entry name" value="ALANINE--TRNA LIGASE, CYTOPLASMIC"/>
    <property type="match status" value="1"/>
</dbReference>
<feature type="binding site" evidence="11">
    <location>
        <position position="583"/>
    </location>
    <ligand>
        <name>Zn(2+)</name>
        <dbReference type="ChEBI" id="CHEBI:29105"/>
    </ligand>
</feature>
<feature type="region of interest" description="Disordered" evidence="12">
    <location>
        <begin position="1"/>
        <end position="20"/>
    </location>
</feature>
<dbReference type="Proteomes" id="UP000593932">
    <property type="component" value="Chromosome"/>
</dbReference>
<reference evidence="14 15" key="1">
    <citation type="submission" date="2020-10" db="EMBL/GenBank/DDBJ databases">
        <title>complete genome sequencing of Lysobacter sp. H23M41.</title>
        <authorList>
            <person name="Bae J.-W."/>
            <person name="Lee S.-Y."/>
        </authorList>
    </citation>
    <scope>NUCLEOTIDE SEQUENCE [LARGE SCALE GENOMIC DNA]</scope>
    <source>
        <strain evidence="14 15">H23M41</strain>
    </source>
</reference>
<comment type="function">
    <text evidence="11">Catalyzes the attachment of alanine to tRNA(Ala) in a two-step reaction: alanine is first activated by ATP to form Ala-AMP and then transferred to the acceptor end of tRNA(Ala). Also edits incorrectly charged Ser-tRNA(Ala) and Gly-tRNA(Ala) via its editing domain.</text>
</comment>
<name>A0A7S6ZTT2_9GAMM</name>
<dbReference type="SUPFAM" id="SSF55186">
    <property type="entry name" value="ThrRS/AlaRS common domain"/>
    <property type="match status" value="1"/>
</dbReference>
<feature type="binding site" evidence="11">
    <location>
        <position position="681"/>
    </location>
    <ligand>
        <name>Zn(2+)</name>
        <dbReference type="ChEBI" id="CHEBI:29105"/>
    </ligand>
</feature>
<dbReference type="InterPro" id="IPR003156">
    <property type="entry name" value="DHHA1_dom"/>
</dbReference>
<dbReference type="InterPro" id="IPR050058">
    <property type="entry name" value="Ala-tRNA_ligase"/>
</dbReference>
<keyword evidence="5 11" id="KW-0547">Nucleotide-binding</keyword>
<feature type="compositionally biased region" description="Gly residues" evidence="12">
    <location>
        <begin position="856"/>
        <end position="870"/>
    </location>
</feature>
<dbReference type="Pfam" id="PF07973">
    <property type="entry name" value="tRNA_SAD"/>
    <property type="match status" value="1"/>
</dbReference>
<dbReference type="EMBL" id="CP063657">
    <property type="protein sequence ID" value="QOW21302.1"/>
    <property type="molecule type" value="Genomic_DNA"/>
</dbReference>
<dbReference type="Gene3D" id="3.30.54.20">
    <property type="match status" value="1"/>
</dbReference>
<evidence type="ECO:0000256" key="3">
    <source>
        <dbReference type="ARBA" id="ARBA00022598"/>
    </source>
</evidence>
<dbReference type="InterPro" id="IPR009000">
    <property type="entry name" value="Transl_B-barrel_sf"/>
</dbReference>
<dbReference type="PRINTS" id="PR00980">
    <property type="entry name" value="TRNASYNTHALA"/>
</dbReference>
<dbReference type="Gene3D" id="3.10.310.40">
    <property type="match status" value="1"/>
</dbReference>
<comment type="cofactor">
    <cofactor evidence="11">
        <name>Zn(2+)</name>
        <dbReference type="ChEBI" id="CHEBI:29105"/>
    </cofactor>
    <text evidence="11">Binds 1 zinc ion per subunit.</text>
</comment>
<feature type="region of interest" description="Disordered" evidence="12">
    <location>
        <begin position="856"/>
        <end position="875"/>
    </location>
</feature>
<sequence length="891" mass="96910">MNAPKSSSNPPRSNPPSSNQIRRDFLEFFRERGHTIVPSASLIPANDPTLLFTNSGMVQFKNVFLGSEKPGYVRAADVQRCLRAGGKHNDLDQVGYTARHHTFFEMLGNWSFGDYFKLEAIKWAWELLTDVWGLDPQRLLVTVYQTDDEAYAIWRDEIGVPEDRIIRIGDNKGAPFASDNFWQMADTGPCGPCTEIFYDHGEQHFGGPPGSPDEDGDRFIEIWNLVFMQFDRQPDGSLAPLPAPCVDTGMGLERLAAILQGKHGNYEIDTFQHLIAAAARLTATQDLDNKSLRVIADHIRACAFLIVDGVLPSNEGRGYVLRRIIRRALRHGWMLGQKQPFFHSMLQPLIETMGEAYPELEAQRGLIERALLAEEERFAETLDAGMRIFDEVAARSGGSIPGADAFRLYDTYGFPVDLTADIARERGLTVDMEGFDAAMERQRDTARAAGKFGNTATMPAELAAQLSPTRFLGYDCVEADGLEVVGLLRDGRSLDRIEAGEEAVVLLADTPFYAESGGQMGDAGQLASTRSMFGVRDTVKFGGQFHGHVGTLRSGALSVGDKVDAQIDATRRGAIVLNHSATHLLHAALRDVLGTHVLQKGSLVAPDRLRFDFSHFQPVTADELALIERKVNAEIRANHEAEVHQMGMDEALEFGALALFGEKYGDRVRVLRMGETSTELCGGTHVSRTGDIGVFKILSEGGVSAGVRRIEAVTGQGALDHIDAEEKRLRDAAHLLGGSPADITDKVRSVLERQKKLERELEAVKAKLASGATADLAGSAVDVDGIKVLAVRLEGFDAKALRDALDRLRQQLGDMVVVLAGAKDGKVSLVAGVNGAAAGRVKAGELLSHVAKQINGKGGGRPDMAQGGGEDLPTLPHVLEGVAEWVRGRLS</sequence>
<dbReference type="InterPro" id="IPR045864">
    <property type="entry name" value="aa-tRNA-synth_II/BPL/LPL"/>
</dbReference>
<keyword evidence="6 11" id="KW-0862">Zinc</keyword>
<dbReference type="Gene3D" id="6.10.250.550">
    <property type="match status" value="1"/>
</dbReference>
<feature type="compositionally biased region" description="Low complexity" evidence="12">
    <location>
        <begin position="1"/>
        <end position="19"/>
    </location>
</feature>
<evidence type="ECO:0000256" key="6">
    <source>
        <dbReference type="ARBA" id="ARBA00022833"/>
    </source>
</evidence>
<comment type="domain">
    <text evidence="11">Consists of three domains; the N-terminal catalytic domain, the editing domain and the C-terminal C-Ala domain. The editing domain removes incorrectly charged amino acids, while the C-Ala domain, along with tRNA(Ala), serves as a bridge to cooperatively bring together the editing and aminoacylation centers thus stimulating deacylation of misacylated tRNAs.</text>
</comment>
<dbReference type="RefSeq" id="WP_194033885.1">
    <property type="nucleotide sequence ID" value="NZ_CP063657.1"/>
</dbReference>
<keyword evidence="4 11" id="KW-0479">Metal-binding</keyword>
<feature type="binding site" evidence="11">
    <location>
        <position position="579"/>
    </location>
    <ligand>
        <name>Zn(2+)</name>
        <dbReference type="ChEBI" id="CHEBI:29105"/>
    </ligand>
</feature>
<dbReference type="SUPFAM" id="SSF55681">
    <property type="entry name" value="Class II aaRS and biotin synthetases"/>
    <property type="match status" value="1"/>
</dbReference>
<protein>
    <recommendedName>
        <fullName evidence="11">Alanine--tRNA ligase</fullName>
        <ecNumber evidence="11">6.1.1.7</ecNumber>
    </recommendedName>
    <alternativeName>
        <fullName evidence="11">Alanyl-tRNA synthetase</fullName>
        <shortName evidence="11">AlaRS</shortName>
    </alternativeName>
</protein>
<gene>
    <name evidence="11 14" type="primary">alaS</name>
    <name evidence="14" type="ORF">INQ42_08435</name>
</gene>
<dbReference type="InterPro" id="IPR023033">
    <property type="entry name" value="Ala_tRNA_ligase_euk/bac"/>
</dbReference>
<dbReference type="SUPFAM" id="SSF101353">
    <property type="entry name" value="Putative anticodon-binding domain of alanyl-tRNA synthetase (AlaRS)"/>
    <property type="match status" value="1"/>
</dbReference>
<evidence type="ECO:0000256" key="5">
    <source>
        <dbReference type="ARBA" id="ARBA00022741"/>
    </source>
</evidence>
<dbReference type="Gene3D" id="2.40.30.130">
    <property type="match status" value="1"/>
</dbReference>
<evidence type="ECO:0000256" key="7">
    <source>
        <dbReference type="ARBA" id="ARBA00022840"/>
    </source>
</evidence>
<evidence type="ECO:0000256" key="12">
    <source>
        <dbReference type="SAM" id="MobiDB-lite"/>
    </source>
</evidence>
<comment type="catalytic activity">
    <reaction evidence="11">
        <text>tRNA(Ala) + L-alanine + ATP = L-alanyl-tRNA(Ala) + AMP + diphosphate</text>
        <dbReference type="Rhea" id="RHEA:12540"/>
        <dbReference type="Rhea" id="RHEA-COMP:9657"/>
        <dbReference type="Rhea" id="RHEA-COMP:9923"/>
        <dbReference type="ChEBI" id="CHEBI:30616"/>
        <dbReference type="ChEBI" id="CHEBI:33019"/>
        <dbReference type="ChEBI" id="CHEBI:57972"/>
        <dbReference type="ChEBI" id="CHEBI:78442"/>
        <dbReference type="ChEBI" id="CHEBI:78497"/>
        <dbReference type="ChEBI" id="CHEBI:456215"/>
        <dbReference type="EC" id="6.1.1.7"/>
    </reaction>
</comment>
<comment type="similarity">
    <text evidence="1 11">Belongs to the class-II aminoacyl-tRNA synthetase family.</text>
</comment>
<dbReference type="InterPro" id="IPR012947">
    <property type="entry name" value="tRNA_SAD"/>
</dbReference>
<dbReference type="SMART" id="SM00863">
    <property type="entry name" value="tRNA_SAD"/>
    <property type="match status" value="1"/>
</dbReference>
<feature type="binding site" evidence="11">
    <location>
        <position position="685"/>
    </location>
    <ligand>
        <name>Zn(2+)</name>
        <dbReference type="ChEBI" id="CHEBI:29105"/>
    </ligand>
</feature>
<keyword evidence="3 11" id="KW-0436">Ligase</keyword>
<keyword evidence="10 11" id="KW-0030">Aminoacyl-tRNA synthetase</keyword>
<dbReference type="PROSITE" id="PS50860">
    <property type="entry name" value="AA_TRNA_LIGASE_II_ALA"/>
    <property type="match status" value="1"/>
</dbReference>
<accession>A0A7S6ZTT2</accession>
<keyword evidence="7 11" id="KW-0067">ATP-binding</keyword>
<evidence type="ECO:0000313" key="15">
    <source>
        <dbReference type="Proteomes" id="UP000593932"/>
    </source>
</evidence>
<organism evidence="14 15">
    <name type="scientific">Novilysobacter avium</name>
    <dbReference type="NCBI Taxonomy" id="2781023"/>
    <lineage>
        <taxon>Bacteria</taxon>
        <taxon>Pseudomonadati</taxon>
        <taxon>Pseudomonadota</taxon>
        <taxon>Gammaproteobacteria</taxon>
        <taxon>Lysobacterales</taxon>
        <taxon>Lysobacteraceae</taxon>
        <taxon>Novilysobacter</taxon>
    </lineage>
</organism>
<dbReference type="PANTHER" id="PTHR11777">
    <property type="entry name" value="ALANYL-TRNA SYNTHETASE"/>
    <property type="match status" value="1"/>
</dbReference>
<keyword evidence="9 11" id="KW-0648">Protein biosynthesis</keyword>
<dbReference type="InterPro" id="IPR018164">
    <property type="entry name" value="Ala-tRNA-synth_IIc_N"/>
</dbReference>
<dbReference type="NCBIfam" id="TIGR00344">
    <property type="entry name" value="alaS"/>
    <property type="match status" value="1"/>
</dbReference>
<dbReference type="Pfam" id="PF02272">
    <property type="entry name" value="DHHA1"/>
    <property type="match status" value="1"/>
</dbReference>
<proteinExistence type="inferred from homology"/>
<dbReference type="EC" id="6.1.1.7" evidence="11"/>
<keyword evidence="11" id="KW-0963">Cytoplasm</keyword>
<evidence type="ECO:0000256" key="1">
    <source>
        <dbReference type="ARBA" id="ARBA00008226"/>
    </source>
</evidence>